<reference evidence="2" key="2">
    <citation type="submission" date="2020-09" db="EMBL/GenBank/DDBJ databases">
        <authorList>
            <person name="Sun Q."/>
            <person name="Kim S."/>
        </authorList>
    </citation>
    <scope>NUCLEOTIDE SEQUENCE</scope>
    <source>
        <strain evidence="2">KCTC 32182</strain>
    </source>
</reference>
<name>A0A918UC44_9NEIS</name>
<keyword evidence="1" id="KW-0812">Transmembrane</keyword>
<keyword evidence="1" id="KW-1133">Transmembrane helix</keyword>
<organism evidence="2 3">
    <name type="scientific">Paludibacterium paludis</name>
    <dbReference type="NCBI Taxonomy" id="1225769"/>
    <lineage>
        <taxon>Bacteria</taxon>
        <taxon>Pseudomonadati</taxon>
        <taxon>Pseudomonadota</taxon>
        <taxon>Betaproteobacteria</taxon>
        <taxon>Neisseriales</taxon>
        <taxon>Chromobacteriaceae</taxon>
        <taxon>Paludibacterium</taxon>
    </lineage>
</organism>
<evidence type="ECO:0000313" key="2">
    <source>
        <dbReference type="EMBL" id="GGY27763.1"/>
    </source>
</evidence>
<feature type="transmembrane region" description="Helical" evidence="1">
    <location>
        <begin position="96"/>
        <end position="114"/>
    </location>
</feature>
<dbReference type="GO" id="GO:0005886">
    <property type="term" value="C:plasma membrane"/>
    <property type="evidence" value="ECO:0007669"/>
    <property type="project" value="TreeGrafter"/>
</dbReference>
<comment type="caution">
    <text evidence="2">The sequence shown here is derived from an EMBL/GenBank/DDBJ whole genome shotgun (WGS) entry which is preliminary data.</text>
</comment>
<dbReference type="AlphaFoldDB" id="A0A918UC44"/>
<accession>A0A918UC44</accession>
<reference evidence="2" key="1">
    <citation type="journal article" date="2014" name="Int. J. Syst. Evol. Microbiol.">
        <title>Complete genome sequence of Corynebacterium casei LMG S-19264T (=DSM 44701T), isolated from a smear-ripened cheese.</title>
        <authorList>
            <consortium name="US DOE Joint Genome Institute (JGI-PGF)"/>
            <person name="Walter F."/>
            <person name="Albersmeier A."/>
            <person name="Kalinowski J."/>
            <person name="Ruckert C."/>
        </authorList>
    </citation>
    <scope>NUCLEOTIDE SEQUENCE</scope>
    <source>
        <strain evidence="2">KCTC 32182</strain>
    </source>
</reference>
<sequence length="150" mass="16452">MVSVPPFPTGSQCIIDPYFSRDPRMTSYILIKHAHMSAAALSILLFTLRGVLLLRHDGVVLPRWLRIAPHINDTVLLGCAVAMLVILGVNPLDVSWIAAKIGLLILYIGLGTLAIKPRLPLLQRRLAFAAALLTVLFIVRIAVTRSPLPF</sequence>
<dbReference type="Pfam" id="PF04247">
    <property type="entry name" value="SirB"/>
    <property type="match status" value="1"/>
</dbReference>
<keyword evidence="1" id="KW-0472">Membrane</keyword>
<gene>
    <name evidence="2" type="ORF">GCM10011289_33890</name>
</gene>
<evidence type="ECO:0000256" key="1">
    <source>
        <dbReference type="SAM" id="Phobius"/>
    </source>
</evidence>
<feature type="transmembrane region" description="Helical" evidence="1">
    <location>
        <begin position="74"/>
        <end position="90"/>
    </location>
</feature>
<protein>
    <submittedName>
        <fullName evidence="2">SirB family protein</fullName>
    </submittedName>
</protein>
<keyword evidence="3" id="KW-1185">Reference proteome</keyword>
<feature type="transmembrane region" description="Helical" evidence="1">
    <location>
        <begin position="34"/>
        <end position="54"/>
    </location>
</feature>
<dbReference type="InterPro" id="IPR007360">
    <property type="entry name" value="SirB"/>
</dbReference>
<dbReference type="PANTHER" id="PTHR39594:SF1">
    <property type="entry name" value="PROTEIN YCHQ"/>
    <property type="match status" value="1"/>
</dbReference>
<dbReference type="EMBL" id="BMYX01000025">
    <property type="protein sequence ID" value="GGY27763.1"/>
    <property type="molecule type" value="Genomic_DNA"/>
</dbReference>
<dbReference type="PANTHER" id="PTHR39594">
    <property type="entry name" value="PROTEIN YCHQ"/>
    <property type="match status" value="1"/>
</dbReference>
<dbReference type="Proteomes" id="UP000645257">
    <property type="component" value="Unassembled WGS sequence"/>
</dbReference>
<proteinExistence type="predicted"/>
<evidence type="ECO:0000313" key="3">
    <source>
        <dbReference type="Proteomes" id="UP000645257"/>
    </source>
</evidence>
<feature type="transmembrane region" description="Helical" evidence="1">
    <location>
        <begin position="126"/>
        <end position="143"/>
    </location>
</feature>